<proteinExistence type="predicted"/>
<evidence type="ECO:0000313" key="3">
    <source>
        <dbReference type="Proteomes" id="UP001525890"/>
    </source>
</evidence>
<dbReference type="Proteomes" id="UP001525890">
    <property type="component" value="Unassembled WGS sequence"/>
</dbReference>
<dbReference type="EMBL" id="JAMXFF010000039">
    <property type="protein sequence ID" value="MCT7968890.1"/>
    <property type="molecule type" value="Genomic_DNA"/>
</dbReference>
<dbReference type="RefSeq" id="WP_368008370.1">
    <property type="nucleotide sequence ID" value="NZ_JAMXFF010000039.1"/>
</dbReference>
<keyword evidence="3" id="KW-1185">Reference proteome</keyword>
<accession>A0ABT2MVZ1</accession>
<gene>
    <name evidence="2" type="ORF">NG799_21505</name>
</gene>
<comment type="caution">
    <text evidence="2">The sequence shown here is derived from an EMBL/GenBank/DDBJ whole genome shotgun (WGS) entry which is preliminary data.</text>
</comment>
<reference evidence="2 3" key="1">
    <citation type="journal article" date="2022" name="Front. Microbiol.">
        <title>High genomic differentiation and limited gene flow indicate recent cryptic speciation within the genus Laspinema (cyanobacteria).</title>
        <authorList>
            <person name="Stanojkovic A."/>
            <person name="Skoupy S."/>
            <person name="Skaloud P."/>
            <person name="Dvorak P."/>
        </authorList>
    </citation>
    <scope>NUCLEOTIDE SEQUENCE [LARGE SCALE GENOMIC DNA]</scope>
    <source>
        <strain evidence="2 3">D2a</strain>
    </source>
</reference>
<name>A0ABT2MVZ1_9CYAN</name>
<organism evidence="2 3">
    <name type="scientific">Laspinema palackyanum D2a</name>
    <dbReference type="NCBI Taxonomy" id="2953684"/>
    <lineage>
        <taxon>Bacteria</taxon>
        <taxon>Bacillati</taxon>
        <taxon>Cyanobacteriota</taxon>
        <taxon>Cyanophyceae</taxon>
        <taxon>Oscillatoriophycideae</taxon>
        <taxon>Oscillatoriales</taxon>
        <taxon>Laspinemataceae</taxon>
        <taxon>Laspinema</taxon>
        <taxon>Laspinema palackyanum</taxon>
    </lineage>
</organism>
<evidence type="ECO:0000256" key="1">
    <source>
        <dbReference type="SAM" id="MobiDB-lite"/>
    </source>
</evidence>
<evidence type="ECO:0000313" key="2">
    <source>
        <dbReference type="EMBL" id="MCT7968890.1"/>
    </source>
</evidence>
<sequence length="48" mass="5218">MNSRVHRHRPPVAGNPTPEWKLTLGDRAASDPGVRVGICPDTGFPKPE</sequence>
<feature type="compositionally biased region" description="Basic residues" evidence="1">
    <location>
        <begin position="1"/>
        <end position="10"/>
    </location>
</feature>
<protein>
    <submittedName>
        <fullName evidence="2">Uncharacterized protein</fullName>
    </submittedName>
</protein>
<feature type="region of interest" description="Disordered" evidence="1">
    <location>
        <begin position="1"/>
        <end position="48"/>
    </location>
</feature>